<feature type="signal peptide" evidence="1">
    <location>
        <begin position="1"/>
        <end position="23"/>
    </location>
</feature>
<sequence length="391" mass="42829">MKTSLKKLFIPLLSGLIACNFYSCDSDNEHTAIPIAPILKEIKFPSENDITPGQVAQINGLGFAKEDVLYLNDETNKKEKVEVTEVTDSYLKFIVPLEAGGNYSVIIERAGKQTILNGTFKVPFVVPIIDVVLPSNNIPAKGKVEIRGKGFEDGDIATLYASFYPEGVEYNIPLALNDEGAEFTLPEGLYGVNSIMIIRGERKSNIGTITIETNVGDKLGGGVVFWVDAAKAHGYIVNMSNVGTPTEKFGPEVDPSDAAGTSQSIGSGYANTQNIVRKFNTLQSANNWPEWQGVKIAAQLCLDNRVNDGDFAYTDWFLPSREELIEVFKVKSMLAEKGVNIPANNYWTSSEADGNTGWAAYYVNFYEETNIISELCSKSGWTIGVLPIRAY</sequence>
<evidence type="ECO:0000313" key="3">
    <source>
        <dbReference type="Proteomes" id="UP000600600"/>
    </source>
</evidence>
<dbReference type="InterPro" id="IPR013783">
    <property type="entry name" value="Ig-like_fold"/>
</dbReference>
<protein>
    <submittedName>
        <fullName evidence="2">DUF1566 domain-containing protein</fullName>
    </submittedName>
</protein>
<dbReference type="EMBL" id="JACOOE010000012">
    <property type="protein sequence ID" value="MBC5606839.1"/>
    <property type="molecule type" value="Genomic_DNA"/>
</dbReference>
<name>A0ABR7CH06_9BACE</name>
<organism evidence="2 3">
    <name type="scientific">Bacteroides difficilis</name>
    <dbReference type="NCBI Taxonomy" id="2763021"/>
    <lineage>
        <taxon>Bacteria</taxon>
        <taxon>Pseudomonadati</taxon>
        <taxon>Bacteroidota</taxon>
        <taxon>Bacteroidia</taxon>
        <taxon>Bacteroidales</taxon>
        <taxon>Bacteroidaceae</taxon>
        <taxon>Bacteroides</taxon>
    </lineage>
</organism>
<dbReference type="RefSeq" id="WP_186968333.1">
    <property type="nucleotide sequence ID" value="NZ_JACOOE010000012.1"/>
</dbReference>
<keyword evidence="1" id="KW-0732">Signal</keyword>
<evidence type="ECO:0000313" key="2">
    <source>
        <dbReference type="EMBL" id="MBC5606839.1"/>
    </source>
</evidence>
<accession>A0ABR7CH06</accession>
<dbReference type="Proteomes" id="UP000600600">
    <property type="component" value="Unassembled WGS sequence"/>
</dbReference>
<evidence type="ECO:0000256" key="1">
    <source>
        <dbReference type="SAM" id="SignalP"/>
    </source>
</evidence>
<feature type="chain" id="PRO_5046657249" evidence="1">
    <location>
        <begin position="24"/>
        <end position="391"/>
    </location>
</feature>
<dbReference type="PROSITE" id="PS51257">
    <property type="entry name" value="PROKAR_LIPOPROTEIN"/>
    <property type="match status" value="1"/>
</dbReference>
<keyword evidence="3" id="KW-1185">Reference proteome</keyword>
<gene>
    <name evidence="2" type="ORF">H8S67_19545</name>
</gene>
<comment type="caution">
    <text evidence="2">The sequence shown here is derived from an EMBL/GenBank/DDBJ whole genome shotgun (WGS) entry which is preliminary data.</text>
</comment>
<dbReference type="Gene3D" id="2.60.40.10">
    <property type="entry name" value="Immunoglobulins"/>
    <property type="match status" value="1"/>
</dbReference>
<reference evidence="2 3" key="1">
    <citation type="submission" date="2020-08" db="EMBL/GenBank/DDBJ databases">
        <title>Genome public.</title>
        <authorList>
            <person name="Liu C."/>
            <person name="Sun Q."/>
        </authorList>
    </citation>
    <scope>NUCLEOTIDE SEQUENCE [LARGE SCALE GENOMIC DNA]</scope>
    <source>
        <strain evidence="2 3">M27</strain>
    </source>
</reference>
<proteinExistence type="predicted"/>